<reference evidence="2 3" key="1">
    <citation type="journal article" date="2014" name="Int. J. Syst. Evol. Microbiol.">
        <title>Complete genome sequence of Corynebacterium casei LMG S-19264T (=DSM 44701T), isolated from a smear-ripened cheese.</title>
        <authorList>
            <consortium name="US DOE Joint Genome Institute (JGI-PGF)"/>
            <person name="Walter F."/>
            <person name="Albersmeier A."/>
            <person name="Kalinowski J."/>
            <person name="Ruckert C."/>
        </authorList>
    </citation>
    <scope>NUCLEOTIDE SEQUENCE [LARGE SCALE GENOMIC DNA]</scope>
    <source>
        <strain evidence="2 3">IBRC-M 10912</strain>
    </source>
</reference>
<evidence type="ECO:0000259" key="1">
    <source>
        <dbReference type="Pfam" id="PF18545"/>
    </source>
</evidence>
<dbReference type="EMBL" id="JBHSDJ010000013">
    <property type="protein sequence ID" value="MFC4246528.1"/>
    <property type="molecule type" value="Genomic_DNA"/>
</dbReference>
<organism evidence="2 3">
    <name type="scientific">Natribaculum luteum</name>
    <dbReference type="NCBI Taxonomy" id="1586232"/>
    <lineage>
        <taxon>Archaea</taxon>
        <taxon>Methanobacteriati</taxon>
        <taxon>Methanobacteriota</taxon>
        <taxon>Stenosarchaea group</taxon>
        <taxon>Halobacteria</taxon>
        <taxon>Halobacteriales</taxon>
        <taxon>Natrialbaceae</taxon>
        <taxon>Natribaculum</taxon>
    </lineage>
</organism>
<dbReference type="GeneID" id="71854691"/>
<dbReference type="AlphaFoldDB" id="A0ABD5NXV1"/>
<accession>A0ABD5NXV1</accession>
<feature type="domain" description="Halobacterial output" evidence="1">
    <location>
        <begin position="25"/>
        <end position="97"/>
    </location>
</feature>
<dbReference type="InterPro" id="IPR040624">
    <property type="entry name" value="HalOD1"/>
</dbReference>
<sequence>MTEMTTGSSRPSTDERYTVQYDRLDDEPLSVAIADAVAAFSGTDVTELEPLHYAINADALERLFEPRANGLRTGGSVTFEYNDCLVTVTADGEITVESSR</sequence>
<comment type="caution">
    <text evidence="2">The sequence shown here is derived from an EMBL/GenBank/DDBJ whole genome shotgun (WGS) entry which is preliminary data.</text>
</comment>
<dbReference type="Proteomes" id="UP001595821">
    <property type="component" value="Unassembled WGS sequence"/>
</dbReference>
<evidence type="ECO:0000313" key="3">
    <source>
        <dbReference type="Proteomes" id="UP001595821"/>
    </source>
</evidence>
<evidence type="ECO:0000313" key="2">
    <source>
        <dbReference type="EMBL" id="MFC4246528.1"/>
    </source>
</evidence>
<protein>
    <submittedName>
        <fullName evidence="2">HalOD1 output domain-containing protein</fullName>
    </submittedName>
</protein>
<dbReference type="Pfam" id="PF18545">
    <property type="entry name" value="HalOD1"/>
    <property type="match status" value="1"/>
</dbReference>
<name>A0ABD5NXV1_9EURY</name>
<dbReference type="RefSeq" id="WP_246966853.1">
    <property type="nucleotide sequence ID" value="NZ_CP095397.1"/>
</dbReference>
<gene>
    <name evidence="2" type="ORF">ACFOZ7_05890</name>
</gene>
<proteinExistence type="predicted"/>